<dbReference type="InterPro" id="IPR001279">
    <property type="entry name" value="Metallo-B-lactamas"/>
</dbReference>
<gene>
    <name evidence="2" type="ORF">U732_747</name>
</gene>
<accession>A0A0C1R2I7</accession>
<sequence>MKIKVLGSGGCVALPLPTCQCEVCNEARNKGVPFSRSGCSIFIEDIKTIIDTPEDSVYQINRENISEVKNILYSHWDPDHTLGMRVIEHLKLRWLEFLVDNKSADNKISLYGLYDVIEDLKQIRNKYGSYLGYYKSTGLIEIKSLNEHESITIDNIKISFIPVKTPDTSTIFVFEEEERKLIYAPCDIKPFPKDEETFYNAECMILGNVIPDEPLKGGYFIPKDNILKQTLFTMEEVIEIKNKYNIKEVIITHIEEDWGKSYSDYIKLEEKYREQNIKFAYDGMEINL</sequence>
<evidence type="ECO:0000259" key="1">
    <source>
        <dbReference type="Pfam" id="PF12706"/>
    </source>
</evidence>
<dbReference type="SUPFAM" id="SSF56281">
    <property type="entry name" value="Metallo-hydrolase/oxidoreductase"/>
    <property type="match status" value="1"/>
</dbReference>
<evidence type="ECO:0000313" key="3">
    <source>
        <dbReference type="Proteomes" id="UP000031366"/>
    </source>
</evidence>
<keyword evidence="3" id="KW-1185">Reference proteome</keyword>
<dbReference type="InterPro" id="IPR036866">
    <property type="entry name" value="RibonucZ/Hydroxyglut_hydro"/>
</dbReference>
<dbReference type="RefSeq" id="WP_039636807.1">
    <property type="nucleotide sequence ID" value="NZ_AYSO01000020.1"/>
</dbReference>
<dbReference type="Gene3D" id="3.60.15.10">
    <property type="entry name" value="Ribonuclease Z/Hydroxyacylglutathione hydrolase-like"/>
    <property type="match status" value="1"/>
</dbReference>
<reference evidence="2 3" key="1">
    <citation type="journal article" date="2015" name="Infect. Genet. Evol.">
        <title>Genomic sequences of six botulinum neurotoxin-producing strains representing three clostridial species illustrate the mobility and diversity of botulinum neurotoxin genes.</title>
        <authorList>
            <person name="Smith T.J."/>
            <person name="Hill K.K."/>
            <person name="Xie G."/>
            <person name="Foley B.T."/>
            <person name="Williamson C.H."/>
            <person name="Foster J.T."/>
            <person name="Johnson S.L."/>
            <person name="Chertkov O."/>
            <person name="Teshima H."/>
            <person name="Gibbons H.S."/>
            <person name="Johnsky L.A."/>
            <person name="Karavis M.A."/>
            <person name="Smith L.A."/>
        </authorList>
    </citation>
    <scope>NUCLEOTIDE SEQUENCE [LARGE SCALE GENOMIC DNA]</scope>
    <source>
        <strain evidence="2 3">CDC 2741</strain>
    </source>
</reference>
<dbReference type="PANTHER" id="PTHR42663:SF6">
    <property type="entry name" value="HYDROLASE C777.06C-RELATED"/>
    <property type="match status" value="1"/>
</dbReference>
<dbReference type="Proteomes" id="UP000031366">
    <property type="component" value="Unassembled WGS sequence"/>
</dbReference>
<dbReference type="EMBL" id="AYSO01000020">
    <property type="protein sequence ID" value="KIE44666.1"/>
    <property type="molecule type" value="Genomic_DNA"/>
</dbReference>
<dbReference type="Pfam" id="PF12706">
    <property type="entry name" value="Lactamase_B_2"/>
    <property type="match status" value="1"/>
</dbReference>
<protein>
    <submittedName>
        <fullName evidence="2">Beta-lactamase superfamily domain protein</fullName>
    </submittedName>
</protein>
<proteinExistence type="predicted"/>
<dbReference type="STRING" id="29341.RSJ17_06535"/>
<dbReference type="PANTHER" id="PTHR42663">
    <property type="entry name" value="HYDROLASE C777.06C-RELATED-RELATED"/>
    <property type="match status" value="1"/>
</dbReference>
<organism evidence="2 3">
    <name type="scientific">Clostridium argentinense CDC 2741</name>
    <dbReference type="NCBI Taxonomy" id="1418104"/>
    <lineage>
        <taxon>Bacteria</taxon>
        <taxon>Bacillati</taxon>
        <taxon>Bacillota</taxon>
        <taxon>Clostridia</taxon>
        <taxon>Eubacteriales</taxon>
        <taxon>Clostridiaceae</taxon>
        <taxon>Clostridium</taxon>
    </lineage>
</organism>
<comment type="caution">
    <text evidence="2">The sequence shown here is derived from an EMBL/GenBank/DDBJ whole genome shotgun (WGS) entry which is preliminary data.</text>
</comment>
<evidence type="ECO:0000313" key="2">
    <source>
        <dbReference type="EMBL" id="KIE44666.1"/>
    </source>
</evidence>
<dbReference type="OrthoDB" id="9781189at2"/>
<dbReference type="AlphaFoldDB" id="A0A0C1R2I7"/>
<name>A0A0C1R2I7_9CLOT</name>
<feature type="domain" description="Metallo-beta-lactamase" evidence="1">
    <location>
        <begin position="61"/>
        <end position="254"/>
    </location>
</feature>